<dbReference type="Proteomes" id="UP000272400">
    <property type="component" value="Unassembled WGS sequence"/>
</dbReference>
<sequence>MAESGDVPHHGPMRRWVHARQDDEDLSFFFEIDHDGYFRRVVMLEGPERLAVIACSLDEVEAAFRNDTINEYGETYGVPLSWSAASPDWDYTDPEPLSETEFEEAWADARQARATGSRRDLD</sequence>
<accession>A0A3N1CZ69</accession>
<reference evidence="1 2" key="1">
    <citation type="submission" date="2018-11" db="EMBL/GenBank/DDBJ databases">
        <title>Sequencing the genomes of 1000 actinobacteria strains.</title>
        <authorList>
            <person name="Klenk H.-P."/>
        </authorList>
    </citation>
    <scope>NUCLEOTIDE SEQUENCE [LARGE SCALE GENOMIC DNA]</scope>
    <source>
        <strain evidence="1 2">DSM 44254</strain>
    </source>
</reference>
<evidence type="ECO:0000313" key="2">
    <source>
        <dbReference type="Proteomes" id="UP000272400"/>
    </source>
</evidence>
<comment type="caution">
    <text evidence="1">The sequence shown here is derived from an EMBL/GenBank/DDBJ whole genome shotgun (WGS) entry which is preliminary data.</text>
</comment>
<dbReference type="EMBL" id="RJKE01000001">
    <property type="protein sequence ID" value="ROO86593.1"/>
    <property type="molecule type" value="Genomic_DNA"/>
</dbReference>
<dbReference type="AlphaFoldDB" id="A0A3N1CZ69"/>
<keyword evidence="2" id="KW-1185">Reference proteome</keyword>
<proteinExistence type="predicted"/>
<gene>
    <name evidence="1" type="ORF">EDD29_4166</name>
</gene>
<organism evidence="1 2">
    <name type="scientific">Actinocorallia herbida</name>
    <dbReference type="NCBI Taxonomy" id="58109"/>
    <lineage>
        <taxon>Bacteria</taxon>
        <taxon>Bacillati</taxon>
        <taxon>Actinomycetota</taxon>
        <taxon>Actinomycetes</taxon>
        <taxon>Streptosporangiales</taxon>
        <taxon>Thermomonosporaceae</taxon>
        <taxon>Actinocorallia</taxon>
    </lineage>
</organism>
<evidence type="ECO:0000313" key="1">
    <source>
        <dbReference type="EMBL" id="ROO86593.1"/>
    </source>
</evidence>
<name>A0A3N1CZ69_9ACTN</name>
<protein>
    <submittedName>
        <fullName evidence="1">Uncharacterized protein</fullName>
    </submittedName>
</protein>